<dbReference type="RefSeq" id="XP_042998895.1">
    <property type="nucleotide sequence ID" value="XM_043142962.1"/>
</dbReference>
<dbReference type="InterPro" id="IPR045237">
    <property type="entry name" value="COPS7/eIF3m"/>
</dbReference>
<dbReference type="Pfam" id="PF01399">
    <property type="entry name" value="PCI"/>
    <property type="match status" value="1"/>
</dbReference>
<dbReference type="PROSITE" id="PS50250">
    <property type="entry name" value="PCI"/>
    <property type="match status" value="1"/>
</dbReference>
<reference evidence="5" key="1">
    <citation type="journal article" date="2016" name="Genome Announc.">
        <title>Genome Sequence of Ustilaginoidea virens IPU010, a Rice Pathogenic Fungus Causing False Smut.</title>
        <authorList>
            <person name="Kumagai T."/>
            <person name="Ishii T."/>
            <person name="Terai G."/>
            <person name="Umemura M."/>
            <person name="Machida M."/>
            <person name="Asai K."/>
        </authorList>
    </citation>
    <scope>NUCLEOTIDE SEQUENCE [LARGE SCALE GENOMIC DNA]</scope>
    <source>
        <strain evidence="5">IPU010</strain>
    </source>
</reference>
<gene>
    <name evidence="6" type="ORF">UV8b_05465</name>
    <name evidence="5" type="ORF">UVI_02057540</name>
</gene>
<dbReference type="InterPro" id="IPR000717">
    <property type="entry name" value="PCI_dom"/>
</dbReference>
<comment type="similarity">
    <text evidence="1">Belongs to the CSN7/EIF3M family. CSN7 subfamily.</text>
</comment>
<dbReference type="Proteomes" id="UP000054053">
    <property type="component" value="Unassembled WGS sequence"/>
</dbReference>
<evidence type="ECO:0000313" key="7">
    <source>
        <dbReference type="Proteomes" id="UP000027002"/>
    </source>
</evidence>
<evidence type="ECO:0000256" key="2">
    <source>
        <dbReference type="ARBA" id="ARBA00022790"/>
    </source>
</evidence>
<organism evidence="5 8">
    <name type="scientific">Ustilaginoidea virens</name>
    <name type="common">Rice false smut fungus</name>
    <name type="synonym">Villosiclava virens</name>
    <dbReference type="NCBI Taxonomy" id="1159556"/>
    <lineage>
        <taxon>Eukaryota</taxon>
        <taxon>Fungi</taxon>
        <taxon>Dikarya</taxon>
        <taxon>Ascomycota</taxon>
        <taxon>Pezizomycotina</taxon>
        <taxon>Sordariomycetes</taxon>
        <taxon>Hypocreomycetidae</taxon>
        <taxon>Hypocreales</taxon>
        <taxon>Clavicipitaceae</taxon>
        <taxon>Ustilaginoidea</taxon>
    </lineage>
</organism>
<evidence type="ECO:0000313" key="6">
    <source>
        <dbReference type="EMBL" id="QUC21222.1"/>
    </source>
</evidence>
<dbReference type="KEGG" id="uvi:66066242"/>
<feature type="domain" description="PCI" evidence="4">
    <location>
        <begin position="1"/>
        <end position="159"/>
    </location>
</feature>
<dbReference type="Proteomes" id="UP000027002">
    <property type="component" value="Chromosome 4"/>
</dbReference>
<dbReference type="SMART" id="SM00088">
    <property type="entry name" value="PINT"/>
    <property type="match status" value="1"/>
</dbReference>
<feature type="compositionally biased region" description="Basic and acidic residues" evidence="3">
    <location>
        <begin position="219"/>
        <end position="237"/>
    </location>
</feature>
<dbReference type="EMBL" id="CP072756">
    <property type="protein sequence ID" value="QUC21222.1"/>
    <property type="molecule type" value="Genomic_DNA"/>
</dbReference>
<feature type="region of interest" description="Disordered" evidence="3">
    <location>
        <begin position="219"/>
        <end position="278"/>
    </location>
</feature>
<feature type="compositionally biased region" description="Acidic residues" evidence="3">
    <location>
        <begin position="256"/>
        <end position="265"/>
    </location>
</feature>
<sequence length="278" mass="30418">MEQTKALNALEPFLALARSATHPRAAADLVTRATSAPNTYIFAELLQQPEIQALADSPQFGSHLALLEIFSYGTFQTYLDAANPVPELNDAQTLKLRQLSLLTLARDRSNLTYDALQNALGLGSARELEDLVITVIYAGLLHATLDPARQAVHVTSVAPLRDLAPGSIPDMIAALRSWSERCTSTLSDLEAKIAAIRAESAARDKEKRAADKRIQVLVSESRDSEKKHDLPSRDALPRRGLHKRVMVDAGNPANDDTMDVDESSAAEDQKKRSSKRKM</sequence>
<reference evidence="6" key="3">
    <citation type="submission" date="2020-03" db="EMBL/GenBank/DDBJ databases">
        <title>A mixture of massive structural variations and highly conserved coding sequences in Ustilaginoidea virens genome.</title>
        <authorList>
            <person name="Zhang K."/>
            <person name="Zhao Z."/>
            <person name="Zhang Z."/>
            <person name="Li Y."/>
            <person name="Hsiang T."/>
            <person name="Sun W."/>
        </authorList>
    </citation>
    <scope>NUCLEOTIDE SEQUENCE</scope>
    <source>
        <strain evidence="6">UV-8b</strain>
    </source>
</reference>
<dbReference type="GO" id="GO:0008180">
    <property type="term" value="C:COP9 signalosome"/>
    <property type="evidence" value="ECO:0007669"/>
    <property type="project" value="UniProtKB-KW"/>
</dbReference>
<name>A0A063C5B4_USTVR</name>
<dbReference type="PANTHER" id="PTHR15350">
    <property type="entry name" value="COP9 SIGNALOSOME COMPLEX SUBUNIT 7/DENDRITIC CELL PROTEIN GA17"/>
    <property type="match status" value="1"/>
</dbReference>
<evidence type="ECO:0000313" key="8">
    <source>
        <dbReference type="Proteomes" id="UP000054053"/>
    </source>
</evidence>
<evidence type="ECO:0000313" key="5">
    <source>
        <dbReference type="EMBL" id="GAO17205.1"/>
    </source>
</evidence>
<reference evidence="8" key="2">
    <citation type="journal article" date="2016" name="Genome Announc.">
        <title>Genome sequence of Ustilaginoidea virens IPU010, a rice pathogenic fungus causing false smut.</title>
        <authorList>
            <person name="Kumagai T."/>
            <person name="Ishii T."/>
            <person name="Terai G."/>
            <person name="Umemura M."/>
            <person name="Machida M."/>
            <person name="Asai K."/>
        </authorList>
    </citation>
    <scope>NUCLEOTIDE SEQUENCE [LARGE SCALE GENOMIC DNA]</scope>
    <source>
        <strain evidence="8">IPU010</strain>
    </source>
</reference>
<keyword evidence="7" id="KW-1185">Reference proteome</keyword>
<dbReference type="STRING" id="1159556.A0A063C5B4"/>
<evidence type="ECO:0000256" key="3">
    <source>
        <dbReference type="SAM" id="MobiDB-lite"/>
    </source>
</evidence>
<dbReference type="PANTHER" id="PTHR15350:SF5">
    <property type="entry name" value="COP9 SIGNALOSOME COMPLEX SUBUNIT 7"/>
    <property type="match status" value="1"/>
</dbReference>
<dbReference type="AlphaFoldDB" id="A0A063C5B4"/>
<dbReference type="GeneID" id="66066242"/>
<evidence type="ECO:0000256" key="1">
    <source>
        <dbReference type="ARBA" id="ARBA00008482"/>
    </source>
</evidence>
<accession>A0A063C5B4</accession>
<evidence type="ECO:0000259" key="4">
    <source>
        <dbReference type="PROSITE" id="PS50250"/>
    </source>
</evidence>
<keyword evidence="2" id="KW-0736">Signalosome</keyword>
<proteinExistence type="inferred from homology"/>
<dbReference type="Pfam" id="PF22061">
    <property type="entry name" value="CSN7_HB_subdom"/>
    <property type="match status" value="1"/>
</dbReference>
<dbReference type="HOGENOM" id="CLU_054426_0_1_1"/>
<dbReference type="EMBL" id="BBTG02000052">
    <property type="protein sequence ID" value="GAO17205.1"/>
    <property type="molecule type" value="Genomic_DNA"/>
</dbReference>
<dbReference type="OrthoDB" id="10265275at2759"/>
<protein>
    <recommendedName>
        <fullName evidence="4">PCI domain-containing protein</fullName>
    </recommendedName>
</protein>